<dbReference type="InParanoid" id="G4YYJ7"/>
<dbReference type="OMA" id="LYRYKTH"/>
<dbReference type="InterPro" id="IPR035892">
    <property type="entry name" value="C2_domain_sf"/>
</dbReference>
<evidence type="ECO:0000313" key="2">
    <source>
        <dbReference type="Proteomes" id="UP000002640"/>
    </source>
</evidence>
<dbReference type="GeneID" id="20653054"/>
<dbReference type="KEGG" id="psoj:PHYSODRAFT_455188"/>
<dbReference type="AlphaFoldDB" id="G4YYJ7"/>
<evidence type="ECO:0000313" key="1">
    <source>
        <dbReference type="EMBL" id="EGZ25115.1"/>
    </source>
</evidence>
<sequence length="213" mass="24583">MAEVLYRYKTHSLSTLIDVYESLQGRLRGSQSHSQVYAPYEELILLRLSFLHAAKASNAVLKQAKRIKWPCSIRFPFHFSDAEVISMRGFFLQLQEELMRIPVERRSSWRDFHPLHQELMELVARSAPPGEVSGSGGRMLNSVRYRTENLRGLRVFGKTTPTRTPPTWTNLSPSWEEDMEIPVSSARAILTVSVMNRTRRNSRWQDADTIGYV</sequence>
<keyword evidence="2" id="KW-1185">Reference proteome</keyword>
<name>G4YYJ7_PHYSP</name>
<organism evidence="1 2">
    <name type="scientific">Phytophthora sojae (strain P6497)</name>
    <name type="common">Soybean stem and root rot agent</name>
    <name type="synonym">Phytophthora megasperma f. sp. glycines</name>
    <dbReference type="NCBI Taxonomy" id="1094619"/>
    <lineage>
        <taxon>Eukaryota</taxon>
        <taxon>Sar</taxon>
        <taxon>Stramenopiles</taxon>
        <taxon>Oomycota</taxon>
        <taxon>Peronosporomycetes</taxon>
        <taxon>Peronosporales</taxon>
        <taxon>Peronosporaceae</taxon>
        <taxon>Phytophthora</taxon>
    </lineage>
</organism>
<dbReference type="EMBL" id="JH159152">
    <property type="protein sequence ID" value="EGZ25115.1"/>
    <property type="molecule type" value="Genomic_DNA"/>
</dbReference>
<reference evidence="1 2" key="1">
    <citation type="journal article" date="2006" name="Science">
        <title>Phytophthora genome sequences uncover evolutionary origins and mechanisms of pathogenesis.</title>
        <authorList>
            <person name="Tyler B.M."/>
            <person name="Tripathy S."/>
            <person name="Zhang X."/>
            <person name="Dehal P."/>
            <person name="Jiang R.H."/>
            <person name="Aerts A."/>
            <person name="Arredondo F.D."/>
            <person name="Baxter L."/>
            <person name="Bensasson D."/>
            <person name="Beynon J.L."/>
            <person name="Chapman J."/>
            <person name="Damasceno C.M."/>
            <person name="Dorrance A.E."/>
            <person name="Dou D."/>
            <person name="Dickerman A.W."/>
            <person name="Dubchak I.L."/>
            <person name="Garbelotto M."/>
            <person name="Gijzen M."/>
            <person name="Gordon S.G."/>
            <person name="Govers F."/>
            <person name="Grunwald N.J."/>
            <person name="Huang W."/>
            <person name="Ivors K.L."/>
            <person name="Jones R.W."/>
            <person name="Kamoun S."/>
            <person name="Krampis K."/>
            <person name="Lamour K.H."/>
            <person name="Lee M.K."/>
            <person name="McDonald W.H."/>
            <person name="Medina M."/>
            <person name="Meijer H.J."/>
            <person name="Nordberg E.K."/>
            <person name="Maclean D.J."/>
            <person name="Ospina-Giraldo M.D."/>
            <person name="Morris P.F."/>
            <person name="Phuntumart V."/>
            <person name="Putnam N.H."/>
            <person name="Rash S."/>
            <person name="Rose J.K."/>
            <person name="Sakihama Y."/>
            <person name="Salamov A.A."/>
            <person name="Savidor A."/>
            <person name="Scheuring C.F."/>
            <person name="Smith B.M."/>
            <person name="Sobral B.W."/>
            <person name="Terry A."/>
            <person name="Torto-Alalibo T.A."/>
            <person name="Win J."/>
            <person name="Xu Z."/>
            <person name="Zhang H."/>
            <person name="Grigoriev I.V."/>
            <person name="Rokhsar D.S."/>
            <person name="Boore J.L."/>
        </authorList>
    </citation>
    <scope>NUCLEOTIDE SEQUENCE [LARGE SCALE GENOMIC DNA]</scope>
    <source>
        <strain evidence="1 2">P6497</strain>
    </source>
</reference>
<dbReference type="RefSeq" id="XP_009520403.1">
    <property type="nucleotide sequence ID" value="XM_009522108.1"/>
</dbReference>
<gene>
    <name evidence="1" type="ORF">PHYSODRAFT_455188</name>
</gene>
<dbReference type="STRING" id="1094619.G4YYJ7"/>
<accession>G4YYJ7</accession>
<dbReference type="Proteomes" id="UP000002640">
    <property type="component" value="Unassembled WGS sequence"/>
</dbReference>
<protein>
    <submittedName>
        <fullName evidence="1">Uncharacterized protein</fullName>
    </submittedName>
</protein>
<proteinExistence type="predicted"/>
<dbReference type="SUPFAM" id="SSF49562">
    <property type="entry name" value="C2 domain (Calcium/lipid-binding domain, CaLB)"/>
    <property type="match status" value="1"/>
</dbReference>
<feature type="non-terminal residue" evidence="1">
    <location>
        <position position="213"/>
    </location>
</feature>